<dbReference type="OMA" id="WGQDIFP"/>
<dbReference type="EMBL" id="KV878685">
    <property type="protein sequence ID" value="OJJ71285.1"/>
    <property type="molecule type" value="Genomic_DNA"/>
</dbReference>
<feature type="transmembrane region" description="Helical" evidence="1">
    <location>
        <begin position="12"/>
        <end position="31"/>
    </location>
</feature>
<keyword evidence="3" id="KW-1185">Reference proteome</keyword>
<sequence>MPTPLDRALNSKNLFLGFAGMVTAAAAWAIWGNDMFPAEADPTGDPENWTADEMRRWLRVRGLLPSESASRDELLERIKANLRVPRRSAAQ</sequence>
<keyword evidence="1" id="KW-1133">Transmembrane helix</keyword>
<name>A0A1L9UHW8_ASPBC</name>
<evidence type="ECO:0000313" key="3">
    <source>
        <dbReference type="Proteomes" id="UP000184499"/>
    </source>
</evidence>
<evidence type="ECO:0008006" key="4">
    <source>
        <dbReference type="Google" id="ProtNLM"/>
    </source>
</evidence>
<dbReference type="GeneID" id="93572392"/>
<evidence type="ECO:0000313" key="2">
    <source>
        <dbReference type="EMBL" id="OJJ71285.1"/>
    </source>
</evidence>
<protein>
    <recommendedName>
        <fullName evidence="4">STE24 endopeptidase</fullName>
    </recommendedName>
</protein>
<evidence type="ECO:0000256" key="1">
    <source>
        <dbReference type="SAM" id="Phobius"/>
    </source>
</evidence>
<accession>A0A1L9UHW8</accession>
<organism evidence="2 3">
    <name type="scientific">Aspergillus brasiliensis (strain CBS 101740 / IMI 381727 / IBT 21946)</name>
    <dbReference type="NCBI Taxonomy" id="767769"/>
    <lineage>
        <taxon>Eukaryota</taxon>
        <taxon>Fungi</taxon>
        <taxon>Dikarya</taxon>
        <taxon>Ascomycota</taxon>
        <taxon>Pezizomycotina</taxon>
        <taxon>Eurotiomycetes</taxon>
        <taxon>Eurotiomycetidae</taxon>
        <taxon>Eurotiales</taxon>
        <taxon>Aspergillaceae</taxon>
        <taxon>Aspergillus</taxon>
        <taxon>Aspergillus subgen. Circumdati</taxon>
    </lineage>
</organism>
<dbReference type="VEuPathDB" id="FungiDB:ASPBRDRAFT_179517"/>
<dbReference type="Proteomes" id="UP000184499">
    <property type="component" value="Unassembled WGS sequence"/>
</dbReference>
<keyword evidence="1" id="KW-0472">Membrane</keyword>
<dbReference type="OrthoDB" id="5341873at2759"/>
<proteinExistence type="predicted"/>
<dbReference type="AlphaFoldDB" id="A0A1L9UHW8"/>
<gene>
    <name evidence="2" type="ORF">ASPBRDRAFT_179517</name>
</gene>
<keyword evidence="1" id="KW-0812">Transmembrane</keyword>
<reference evidence="3" key="1">
    <citation type="journal article" date="2017" name="Genome Biol.">
        <title>Comparative genomics reveals high biological diversity and specific adaptations in the industrially and medically important fungal genus Aspergillus.</title>
        <authorList>
            <person name="de Vries R.P."/>
            <person name="Riley R."/>
            <person name="Wiebenga A."/>
            <person name="Aguilar-Osorio G."/>
            <person name="Amillis S."/>
            <person name="Uchima C.A."/>
            <person name="Anderluh G."/>
            <person name="Asadollahi M."/>
            <person name="Askin M."/>
            <person name="Barry K."/>
            <person name="Battaglia E."/>
            <person name="Bayram O."/>
            <person name="Benocci T."/>
            <person name="Braus-Stromeyer S.A."/>
            <person name="Caldana C."/>
            <person name="Canovas D."/>
            <person name="Cerqueira G.C."/>
            <person name="Chen F."/>
            <person name="Chen W."/>
            <person name="Choi C."/>
            <person name="Clum A."/>
            <person name="Dos Santos R.A."/>
            <person name="Damasio A.R."/>
            <person name="Diallinas G."/>
            <person name="Emri T."/>
            <person name="Fekete E."/>
            <person name="Flipphi M."/>
            <person name="Freyberg S."/>
            <person name="Gallo A."/>
            <person name="Gournas C."/>
            <person name="Habgood R."/>
            <person name="Hainaut M."/>
            <person name="Harispe M.L."/>
            <person name="Henrissat B."/>
            <person name="Hilden K.S."/>
            <person name="Hope R."/>
            <person name="Hossain A."/>
            <person name="Karabika E."/>
            <person name="Karaffa L."/>
            <person name="Karanyi Z."/>
            <person name="Krasevec N."/>
            <person name="Kuo A."/>
            <person name="Kusch H."/>
            <person name="LaButti K."/>
            <person name="Lagendijk E.L."/>
            <person name="Lapidus A."/>
            <person name="Levasseur A."/>
            <person name="Lindquist E."/>
            <person name="Lipzen A."/>
            <person name="Logrieco A.F."/>
            <person name="MacCabe A."/>
            <person name="Maekelae M.R."/>
            <person name="Malavazi I."/>
            <person name="Melin P."/>
            <person name="Meyer V."/>
            <person name="Mielnichuk N."/>
            <person name="Miskei M."/>
            <person name="Molnar A.P."/>
            <person name="Mule G."/>
            <person name="Ngan C.Y."/>
            <person name="Orejas M."/>
            <person name="Orosz E."/>
            <person name="Ouedraogo J.P."/>
            <person name="Overkamp K.M."/>
            <person name="Park H.-S."/>
            <person name="Perrone G."/>
            <person name="Piumi F."/>
            <person name="Punt P.J."/>
            <person name="Ram A.F."/>
            <person name="Ramon A."/>
            <person name="Rauscher S."/>
            <person name="Record E."/>
            <person name="Riano-Pachon D.M."/>
            <person name="Robert V."/>
            <person name="Roehrig J."/>
            <person name="Ruller R."/>
            <person name="Salamov A."/>
            <person name="Salih N.S."/>
            <person name="Samson R.A."/>
            <person name="Sandor E."/>
            <person name="Sanguinetti M."/>
            <person name="Schuetze T."/>
            <person name="Sepcic K."/>
            <person name="Shelest E."/>
            <person name="Sherlock G."/>
            <person name="Sophianopoulou V."/>
            <person name="Squina F.M."/>
            <person name="Sun H."/>
            <person name="Susca A."/>
            <person name="Todd R.B."/>
            <person name="Tsang A."/>
            <person name="Unkles S.E."/>
            <person name="van de Wiele N."/>
            <person name="van Rossen-Uffink D."/>
            <person name="Oliveira J.V."/>
            <person name="Vesth T.C."/>
            <person name="Visser J."/>
            <person name="Yu J.-H."/>
            <person name="Zhou M."/>
            <person name="Andersen M.R."/>
            <person name="Archer D.B."/>
            <person name="Baker S.E."/>
            <person name="Benoit I."/>
            <person name="Brakhage A.A."/>
            <person name="Braus G.H."/>
            <person name="Fischer R."/>
            <person name="Frisvad J.C."/>
            <person name="Goldman G.H."/>
            <person name="Houbraken J."/>
            <person name="Oakley B."/>
            <person name="Pocsi I."/>
            <person name="Scazzocchio C."/>
            <person name="Seiboth B."/>
            <person name="vanKuyk P.A."/>
            <person name="Wortman J."/>
            <person name="Dyer P.S."/>
            <person name="Grigoriev I.V."/>
        </authorList>
    </citation>
    <scope>NUCLEOTIDE SEQUENCE [LARGE SCALE GENOMIC DNA]</scope>
    <source>
        <strain evidence="3">CBS 101740 / IMI 381727 / IBT 21946</strain>
    </source>
</reference>
<dbReference type="RefSeq" id="XP_067478533.1">
    <property type="nucleotide sequence ID" value="XM_067619904.1"/>
</dbReference>